<dbReference type="InterPro" id="IPR011059">
    <property type="entry name" value="Metal-dep_hydrolase_composite"/>
</dbReference>
<dbReference type="SUPFAM" id="SSF51338">
    <property type="entry name" value="Composite domain of metallo-dependent hydrolases"/>
    <property type="match status" value="1"/>
</dbReference>
<accession>A0A9E6R5X1</accession>
<dbReference type="InterPro" id="IPR032466">
    <property type="entry name" value="Metal_Hydrolase"/>
</dbReference>
<dbReference type="PANTHER" id="PTHR43135:SF3">
    <property type="entry name" value="ALPHA-D-RIBOSE 1-METHYLPHOSPHONATE 5-TRIPHOSPHATE DIPHOSPHATASE"/>
    <property type="match status" value="1"/>
</dbReference>
<organism evidence="2 3">
    <name type="scientific">Chenggangzhangella methanolivorans</name>
    <dbReference type="NCBI Taxonomy" id="1437009"/>
    <lineage>
        <taxon>Bacteria</taxon>
        <taxon>Pseudomonadati</taxon>
        <taxon>Pseudomonadota</taxon>
        <taxon>Alphaproteobacteria</taxon>
        <taxon>Hyphomicrobiales</taxon>
        <taxon>Methylopilaceae</taxon>
        <taxon>Chenggangzhangella</taxon>
    </lineage>
</organism>
<proteinExistence type="predicted"/>
<sequence>MSAPSSLLIKDGRISAISAGAGPADLPQGVRRVDMAGRFLVPGLNSAHVHVGHVVGIESGIRFYTRDRVEEQLALYAAFGVTQVSALGMSPPLFHEIRRESQAGRLKGATLYGAGPGVGVTDGAPPAKVMNLSDEQVARPRTAAEASDVVDQLAEAGVDQIKLWIEDMNGQLPVMSPEIAKATADAAHRRNLPAVAHVHDVSHARLAINSGVDVLGHGVRDEEIDDAMLAAMKQGGVRYIPTIQIDEAEYIYVDRPELADDPFFKAAAPEAFRKRMADAAWRETQAKKGEKNRPSVEMNKRNLAKLHAAGITIGMGTDSGATPMRIPGFAEHRELALMVEAGLTPADALRIASEGSAAVYGQKDRGVLKVDAAADLVALDADPVADIANMRRIVSVWRAGEQIAGAPA</sequence>
<dbReference type="KEGG" id="cmet:K6K41_17925"/>
<dbReference type="InterPro" id="IPR051781">
    <property type="entry name" value="Metallo-dep_Hydrolase"/>
</dbReference>
<protein>
    <submittedName>
        <fullName evidence="2">Amidohydrolase family protein</fullName>
    </submittedName>
</protein>
<gene>
    <name evidence="2" type="ORF">K6K41_17925</name>
</gene>
<name>A0A9E6R5X1_9HYPH</name>
<dbReference type="RefSeq" id="WP_261401788.1">
    <property type="nucleotide sequence ID" value="NZ_CP081869.1"/>
</dbReference>
<dbReference type="Proteomes" id="UP000825701">
    <property type="component" value="Chromosome"/>
</dbReference>
<evidence type="ECO:0000259" key="1">
    <source>
        <dbReference type="Pfam" id="PF01979"/>
    </source>
</evidence>
<keyword evidence="3" id="KW-1185">Reference proteome</keyword>
<dbReference type="GO" id="GO:0016810">
    <property type="term" value="F:hydrolase activity, acting on carbon-nitrogen (but not peptide) bonds"/>
    <property type="evidence" value="ECO:0007669"/>
    <property type="project" value="InterPro"/>
</dbReference>
<feature type="domain" description="Amidohydrolase-related" evidence="1">
    <location>
        <begin position="39"/>
        <end position="401"/>
    </location>
</feature>
<dbReference type="SUPFAM" id="SSF51556">
    <property type="entry name" value="Metallo-dependent hydrolases"/>
    <property type="match status" value="1"/>
</dbReference>
<dbReference type="Gene3D" id="3.30.110.90">
    <property type="entry name" value="Amidohydrolase"/>
    <property type="match status" value="1"/>
</dbReference>
<evidence type="ECO:0000313" key="3">
    <source>
        <dbReference type="Proteomes" id="UP000825701"/>
    </source>
</evidence>
<dbReference type="Gene3D" id="3.40.50.10910">
    <property type="entry name" value="Amidohydrolase"/>
    <property type="match status" value="1"/>
</dbReference>
<dbReference type="Gene3D" id="2.30.40.10">
    <property type="entry name" value="Urease, subunit C, domain 1"/>
    <property type="match status" value="1"/>
</dbReference>
<dbReference type="Gene3D" id="1.20.58.520">
    <property type="entry name" value="Amidohydrolase"/>
    <property type="match status" value="1"/>
</dbReference>
<evidence type="ECO:0000313" key="2">
    <source>
        <dbReference type="EMBL" id="QZN98810.1"/>
    </source>
</evidence>
<reference evidence="2" key="1">
    <citation type="submission" date="2021-08" db="EMBL/GenBank/DDBJ databases">
        <authorList>
            <person name="Zhang H."/>
            <person name="Xu M."/>
            <person name="Yu Z."/>
            <person name="Yang L."/>
            <person name="Cai Y."/>
        </authorList>
    </citation>
    <scope>NUCLEOTIDE SEQUENCE</scope>
    <source>
        <strain evidence="2">CHL1</strain>
    </source>
</reference>
<dbReference type="AlphaFoldDB" id="A0A9E6R5X1"/>
<dbReference type="Pfam" id="PF01979">
    <property type="entry name" value="Amidohydro_1"/>
    <property type="match status" value="1"/>
</dbReference>
<dbReference type="InterPro" id="IPR006680">
    <property type="entry name" value="Amidohydro-rel"/>
</dbReference>
<dbReference type="PANTHER" id="PTHR43135">
    <property type="entry name" value="ALPHA-D-RIBOSE 1-METHYLPHOSPHONATE 5-TRIPHOSPHATE DIPHOSPHATASE"/>
    <property type="match status" value="1"/>
</dbReference>
<dbReference type="EMBL" id="CP081869">
    <property type="protein sequence ID" value="QZN98810.1"/>
    <property type="molecule type" value="Genomic_DNA"/>
</dbReference>